<dbReference type="OrthoDB" id="3540641at2"/>
<accession>A0A5C4MBW1</accession>
<evidence type="ECO:0000313" key="2">
    <source>
        <dbReference type="Proteomes" id="UP000306740"/>
    </source>
</evidence>
<proteinExistence type="predicted"/>
<dbReference type="EMBL" id="VDFR01000147">
    <property type="protein sequence ID" value="TNC35430.1"/>
    <property type="molecule type" value="Genomic_DNA"/>
</dbReference>
<comment type="caution">
    <text evidence="1">The sequence shown here is derived from an EMBL/GenBank/DDBJ whole genome shotgun (WGS) entry which is preliminary data.</text>
</comment>
<organism evidence="1 2">
    <name type="scientific">Mumia zhuanghuii</name>
    <dbReference type="NCBI Taxonomy" id="2585211"/>
    <lineage>
        <taxon>Bacteria</taxon>
        <taxon>Bacillati</taxon>
        <taxon>Actinomycetota</taxon>
        <taxon>Actinomycetes</taxon>
        <taxon>Propionibacteriales</taxon>
        <taxon>Nocardioidaceae</taxon>
        <taxon>Mumia</taxon>
    </lineage>
</organism>
<evidence type="ECO:0000313" key="1">
    <source>
        <dbReference type="EMBL" id="TNC35430.1"/>
    </source>
</evidence>
<dbReference type="RefSeq" id="WP_139106975.1">
    <property type="nucleotide sequence ID" value="NZ_VDFR01000147.1"/>
</dbReference>
<protein>
    <submittedName>
        <fullName evidence="1">Uncharacterized protein</fullName>
    </submittedName>
</protein>
<name>A0A5C4MBW1_9ACTN</name>
<dbReference type="AlphaFoldDB" id="A0A5C4MBW1"/>
<dbReference type="Proteomes" id="UP000306740">
    <property type="component" value="Unassembled WGS sequence"/>
</dbReference>
<gene>
    <name evidence="1" type="ORF">FHE65_27150</name>
</gene>
<sequence>MLTYGLMDWDGPTECTDSLARAFGFADLDVFGTSADRIANAIRRQEPLSIRDWTRALFATEVGWASAVVGYASEWEPIHAWSDNRSLAVLRALQRKIPWQREHVGP</sequence>
<reference evidence="1 2" key="1">
    <citation type="submission" date="2019-05" db="EMBL/GenBank/DDBJ databases">
        <title>Mumia sp. nov., isolated from the intestinal contents of plateau pika (Ochotona curzoniae) in the Qinghai-Tibet plateau of China.</title>
        <authorList>
            <person name="Tian Z."/>
        </authorList>
    </citation>
    <scope>NUCLEOTIDE SEQUENCE [LARGE SCALE GENOMIC DNA]</scope>
    <source>
        <strain evidence="2">527</strain>
    </source>
</reference>